<dbReference type="SUPFAM" id="SSF51905">
    <property type="entry name" value="FAD/NAD(P)-binding domain"/>
    <property type="match status" value="1"/>
</dbReference>
<evidence type="ECO:0000256" key="1">
    <source>
        <dbReference type="ARBA" id="ARBA00001974"/>
    </source>
</evidence>
<dbReference type="EMBL" id="LNQE01001909">
    <property type="protein sequence ID" value="KUG02773.1"/>
    <property type="molecule type" value="Genomic_DNA"/>
</dbReference>
<proteinExistence type="predicted"/>
<dbReference type="PANTHER" id="PTHR43400:SF10">
    <property type="entry name" value="3-OXOSTEROID 1-DEHYDROGENASE"/>
    <property type="match status" value="1"/>
</dbReference>
<comment type="caution">
    <text evidence="7">The sequence shown here is derived from an EMBL/GenBank/DDBJ whole genome shotgun (WGS) entry which is preliminary data.</text>
</comment>
<keyword evidence="2" id="KW-0285">Flavoprotein</keyword>
<dbReference type="InterPro" id="IPR027477">
    <property type="entry name" value="Succ_DH/fumarate_Rdtase_cat_sf"/>
</dbReference>
<reference evidence="7" key="1">
    <citation type="journal article" date="2015" name="Proc. Natl. Acad. Sci. U.S.A.">
        <title>Networks of energetic and metabolic interactions define dynamics in microbial communities.</title>
        <authorList>
            <person name="Embree M."/>
            <person name="Liu J.K."/>
            <person name="Al-Bassam M.M."/>
            <person name="Zengler K."/>
        </authorList>
    </citation>
    <scope>NUCLEOTIDE SEQUENCE</scope>
</reference>
<gene>
    <name evidence="7" type="ORF">ASZ90_019849</name>
</gene>
<dbReference type="GO" id="GO:0008202">
    <property type="term" value="P:steroid metabolic process"/>
    <property type="evidence" value="ECO:0007669"/>
    <property type="project" value="UniProtKB-ARBA"/>
</dbReference>
<evidence type="ECO:0000256" key="3">
    <source>
        <dbReference type="ARBA" id="ARBA00022827"/>
    </source>
</evidence>
<sequence length="561" mass="61136">MSNEENQNGVSRRSFIKGAAVGTVVLASAGTLIGCSPKEETPAPGETPAEGSTPSFLKKPDPIPDSAIKETVTADVVVVGAGMSGLCAAMSAAEEGAKVVILEKTERVNFRGNDYGAIGTKMQKQINNEINKMDAVQEIMRYNAYKGNQRIVSLWADNSGEVADWIMAKAESYGCIPKPVPLNETVTPGTTVKGYPTLSFRMDPSEAAIADAPTGTDPWTASMRYALKKGCEDAGVQFYYKTPAAQLVREEQGRVTAVIGGAEGAYTKFVGNKGIVICSGDYNADQEMREYFIPSTKHIHANMYEMVSGNHNTGDGQKMGMWVGALIDEFPHAPMYFDFAVPGAPILADALMRQPWLNVNNRGERYCNEELPYAYLCNAQRQQPELGRWAIWDAKWEVEAPSFELVACKDMRTNFHNAENVKAYIEKGYIRSAETLEELADKIEVPKDTFLKTVARYNELAKQGVDLDYGKRPACLTTLEKPTFYAVPLGTALLVTLGGLQINEQLQVLDEEKNVIPGLYAAGNASGSYYSNDYCVNLPGNSHGRAFTFGYLAGKSVVTAD</sequence>
<evidence type="ECO:0000313" key="7">
    <source>
        <dbReference type="EMBL" id="KUG02773.1"/>
    </source>
</evidence>
<dbReference type="SUPFAM" id="SSF56425">
    <property type="entry name" value="Succinate dehydrogenase/fumarate reductase flavoprotein, catalytic domain"/>
    <property type="match status" value="1"/>
</dbReference>
<dbReference type="AlphaFoldDB" id="A0A0W8E2F1"/>
<evidence type="ECO:0000259" key="6">
    <source>
        <dbReference type="Pfam" id="PF00890"/>
    </source>
</evidence>
<dbReference type="Pfam" id="PF00890">
    <property type="entry name" value="FAD_binding_2"/>
    <property type="match status" value="1"/>
</dbReference>
<dbReference type="NCBIfam" id="TIGR01409">
    <property type="entry name" value="TAT_signal_seq"/>
    <property type="match status" value="1"/>
</dbReference>
<organism evidence="7">
    <name type="scientific">hydrocarbon metagenome</name>
    <dbReference type="NCBI Taxonomy" id="938273"/>
    <lineage>
        <taxon>unclassified sequences</taxon>
        <taxon>metagenomes</taxon>
        <taxon>ecological metagenomes</taxon>
    </lineage>
</organism>
<keyword evidence="3" id="KW-0274">FAD</keyword>
<evidence type="ECO:0000256" key="4">
    <source>
        <dbReference type="ARBA" id="ARBA00023002"/>
    </source>
</evidence>
<name>A0A0W8E2F1_9ZZZZ</name>
<protein>
    <submittedName>
        <fullName evidence="7">Fumarate reductase flavoprotein subunit</fullName>
    </submittedName>
</protein>
<feature type="domain" description="FAD-dependent oxidoreductase 2 FAD-binding" evidence="6">
    <location>
        <begin position="75"/>
        <end position="529"/>
    </location>
</feature>
<accession>A0A0W8E2F1</accession>
<dbReference type="PANTHER" id="PTHR43400">
    <property type="entry name" value="FUMARATE REDUCTASE"/>
    <property type="match status" value="1"/>
</dbReference>
<evidence type="ECO:0000256" key="2">
    <source>
        <dbReference type="ARBA" id="ARBA00022630"/>
    </source>
</evidence>
<keyword evidence="4" id="KW-0560">Oxidoreductase</keyword>
<dbReference type="Gene3D" id="3.90.700.10">
    <property type="entry name" value="Succinate dehydrogenase/fumarate reductase flavoprotein, catalytic domain"/>
    <property type="match status" value="1"/>
</dbReference>
<comment type="cofactor">
    <cofactor evidence="1">
        <name>FAD</name>
        <dbReference type="ChEBI" id="CHEBI:57692"/>
    </cofactor>
</comment>
<dbReference type="InterPro" id="IPR006311">
    <property type="entry name" value="TAT_signal"/>
</dbReference>
<feature type="compositionally biased region" description="Low complexity" evidence="5">
    <location>
        <begin position="42"/>
        <end position="51"/>
    </location>
</feature>
<dbReference type="InterPro" id="IPR050315">
    <property type="entry name" value="FAD-oxidoreductase_2"/>
</dbReference>
<dbReference type="InterPro" id="IPR036188">
    <property type="entry name" value="FAD/NAD-bd_sf"/>
</dbReference>
<evidence type="ECO:0000256" key="5">
    <source>
        <dbReference type="SAM" id="MobiDB-lite"/>
    </source>
</evidence>
<dbReference type="InterPro" id="IPR003953">
    <property type="entry name" value="FAD-dep_OxRdtase_2_FAD-bd"/>
</dbReference>
<dbReference type="InterPro" id="IPR019546">
    <property type="entry name" value="TAT_signal_bac_arc"/>
</dbReference>
<dbReference type="Gene3D" id="3.50.50.60">
    <property type="entry name" value="FAD/NAD(P)-binding domain"/>
    <property type="match status" value="1"/>
</dbReference>
<dbReference type="PROSITE" id="PS51318">
    <property type="entry name" value="TAT"/>
    <property type="match status" value="1"/>
</dbReference>
<dbReference type="GO" id="GO:0016491">
    <property type="term" value="F:oxidoreductase activity"/>
    <property type="evidence" value="ECO:0007669"/>
    <property type="project" value="UniProtKB-KW"/>
</dbReference>
<feature type="region of interest" description="Disordered" evidence="5">
    <location>
        <begin position="35"/>
        <end position="64"/>
    </location>
</feature>